<protein>
    <submittedName>
        <fullName evidence="1">Uncharacterized protein</fullName>
    </submittedName>
</protein>
<gene>
    <name evidence="1" type="ORF">DOTSEDRAFT_71778</name>
</gene>
<name>N1PL79_DOTSN</name>
<dbReference type="HOGENOM" id="CLU_2223210_0_0_1"/>
<reference evidence="2" key="1">
    <citation type="journal article" date="2012" name="PLoS Genet.">
        <title>The genomes of the fungal plant pathogens Cladosporium fulvum and Dothistroma septosporum reveal adaptation to different hosts and lifestyles but also signatures of common ancestry.</title>
        <authorList>
            <person name="de Wit P.J.G.M."/>
            <person name="van der Burgt A."/>
            <person name="Oekmen B."/>
            <person name="Stergiopoulos I."/>
            <person name="Abd-Elsalam K.A."/>
            <person name="Aerts A.L."/>
            <person name="Bahkali A.H."/>
            <person name="Beenen H.G."/>
            <person name="Chettri P."/>
            <person name="Cox M.P."/>
            <person name="Datema E."/>
            <person name="de Vries R.P."/>
            <person name="Dhillon B."/>
            <person name="Ganley A.R."/>
            <person name="Griffiths S.A."/>
            <person name="Guo Y."/>
            <person name="Hamelin R.C."/>
            <person name="Henrissat B."/>
            <person name="Kabir M.S."/>
            <person name="Jashni M.K."/>
            <person name="Kema G."/>
            <person name="Klaubauf S."/>
            <person name="Lapidus A."/>
            <person name="Levasseur A."/>
            <person name="Lindquist E."/>
            <person name="Mehrabi R."/>
            <person name="Ohm R.A."/>
            <person name="Owen T.J."/>
            <person name="Salamov A."/>
            <person name="Schwelm A."/>
            <person name="Schijlen E."/>
            <person name="Sun H."/>
            <person name="van den Burg H.A."/>
            <person name="van Ham R.C.H.J."/>
            <person name="Zhang S."/>
            <person name="Goodwin S.B."/>
            <person name="Grigoriev I.V."/>
            <person name="Collemare J."/>
            <person name="Bradshaw R.E."/>
        </authorList>
    </citation>
    <scope>NUCLEOTIDE SEQUENCE [LARGE SCALE GENOMIC DNA]</scope>
    <source>
        <strain evidence="2">NZE10 / CBS 128990</strain>
    </source>
</reference>
<dbReference type="Proteomes" id="UP000016933">
    <property type="component" value="Unassembled WGS sequence"/>
</dbReference>
<evidence type="ECO:0000313" key="2">
    <source>
        <dbReference type="Proteomes" id="UP000016933"/>
    </source>
</evidence>
<reference evidence="1 2" key="2">
    <citation type="journal article" date="2012" name="PLoS Pathog.">
        <title>Diverse lifestyles and strategies of plant pathogenesis encoded in the genomes of eighteen Dothideomycetes fungi.</title>
        <authorList>
            <person name="Ohm R.A."/>
            <person name="Feau N."/>
            <person name="Henrissat B."/>
            <person name="Schoch C.L."/>
            <person name="Horwitz B.A."/>
            <person name="Barry K.W."/>
            <person name="Condon B.J."/>
            <person name="Copeland A.C."/>
            <person name="Dhillon B."/>
            <person name="Glaser F."/>
            <person name="Hesse C.N."/>
            <person name="Kosti I."/>
            <person name="LaButti K."/>
            <person name="Lindquist E.A."/>
            <person name="Lucas S."/>
            <person name="Salamov A.A."/>
            <person name="Bradshaw R.E."/>
            <person name="Ciuffetti L."/>
            <person name="Hamelin R.C."/>
            <person name="Kema G.H.J."/>
            <person name="Lawrence C."/>
            <person name="Scott J.A."/>
            <person name="Spatafora J.W."/>
            <person name="Turgeon B.G."/>
            <person name="de Wit P.J.G.M."/>
            <person name="Zhong S."/>
            <person name="Goodwin S.B."/>
            <person name="Grigoriev I.V."/>
        </authorList>
    </citation>
    <scope>NUCLEOTIDE SEQUENCE [LARGE SCALE GENOMIC DNA]</scope>
    <source>
        <strain evidence="2">NZE10 / CBS 128990</strain>
    </source>
</reference>
<dbReference type="EMBL" id="KB446539">
    <property type="protein sequence ID" value="EME44086.1"/>
    <property type="molecule type" value="Genomic_DNA"/>
</dbReference>
<dbReference type="AlphaFoldDB" id="N1PL79"/>
<evidence type="ECO:0000313" key="1">
    <source>
        <dbReference type="EMBL" id="EME44086.1"/>
    </source>
</evidence>
<keyword evidence="2" id="KW-1185">Reference proteome</keyword>
<sequence length="106" mass="11859">MPARRLPTGYLLAFWLQTSSVTRLRPIVHSFPSLRTIAQVARRESRQEAVSPLQRITSYCQYDHRCSAKVSQGGSSGKISAIRNGVTSVFSSSSRKLQYRPSLFAI</sequence>
<accession>N1PL79</accession>
<proteinExistence type="predicted"/>
<organism evidence="1 2">
    <name type="scientific">Dothistroma septosporum (strain NZE10 / CBS 128990)</name>
    <name type="common">Red band needle blight fungus</name>
    <name type="synonym">Mycosphaerella pini</name>
    <dbReference type="NCBI Taxonomy" id="675120"/>
    <lineage>
        <taxon>Eukaryota</taxon>
        <taxon>Fungi</taxon>
        <taxon>Dikarya</taxon>
        <taxon>Ascomycota</taxon>
        <taxon>Pezizomycotina</taxon>
        <taxon>Dothideomycetes</taxon>
        <taxon>Dothideomycetidae</taxon>
        <taxon>Mycosphaerellales</taxon>
        <taxon>Mycosphaerellaceae</taxon>
        <taxon>Dothistroma</taxon>
    </lineage>
</organism>